<feature type="domain" description="Glycosyl transferase family 1" evidence="1">
    <location>
        <begin position="193"/>
        <end position="349"/>
    </location>
</feature>
<dbReference type="InterPro" id="IPR050194">
    <property type="entry name" value="Glycosyltransferase_grp1"/>
</dbReference>
<dbReference type="Pfam" id="PF13439">
    <property type="entry name" value="Glyco_transf_4"/>
    <property type="match status" value="1"/>
</dbReference>
<keyword evidence="4" id="KW-1185">Reference proteome</keyword>
<dbReference type="AlphaFoldDB" id="A0A1I6HWI5"/>
<dbReference type="RefSeq" id="WP_092010591.1">
    <property type="nucleotide sequence ID" value="NZ_FOYW01000001.1"/>
</dbReference>
<dbReference type="Proteomes" id="UP000198644">
    <property type="component" value="Unassembled WGS sequence"/>
</dbReference>
<organism evidence="3 4">
    <name type="scientific">Marinobacter daqiaonensis</name>
    <dbReference type="NCBI Taxonomy" id="650891"/>
    <lineage>
        <taxon>Bacteria</taxon>
        <taxon>Pseudomonadati</taxon>
        <taxon>Pseudomonadota</taxon>
        <taxon>Gammaproteobacteria</taxon>
        <taxon>Pseudomonadales</taxon>
        <taxon>Marinobacteraceae</taxon>
        <taxon>Marinobacter</taxon>
    </lineage>
</organism>
<dbReference type="STRING" id="650891.SAMN05216203_1611"/>
<reference evidence="3 4" key="1">
    <citation type="submission" date="2016-10" db="EMBL/GenBank/DDBJ databases">
        <authorList>
            <person name="de Groot N.N."/>
        </authorList>
    </citation>
    <scope>NUCLEOTIDE SEQUENCE [LARGE SCALE GENOMIC DNA]</scope>
    <source>
        <strain evidence="3 4">CGMCC 1.9167</strain>
    </source>
</reference>
<dbReference type="InterPro" id="IPR028098">
    <property type="entry name" value="Glyco_trans_4-like_N"/>
</dbReference>
<dbReference type="SUPFAM" id="SSF53756">
    <property type="entry name" value="UDP-Glycosyltransferase/glycogen phosphorylase"/>
    <property type="match status" value="1"/>
</dbReference>
<dbReference type="CDD" id="cd03801">
    <property type="entry name" value="GT4_PimA-like"/>
    <property type="match status" value="1"/>
</dbReference>
<proteinExistence type="predicted"/>
<keyword evidence="3" id="KW-0808">Transferase</keyword>
<name>A0A1I6HWI5_9GAMM</name>
<dbReference type="PANTHER" id="PTHR45947">
    <property type="entry name" value="SULFOQUINOVOSYL TRANSFERASE SQD2"/>
    <property type="match status" value="1"/>
</dbReference>
<dbReference type="InterPro" id="IPR001296">
    <property type="entry name" value="Glyco_trans_1"/>
</dbReference>
<evidence type="ECO:0000259" key="1">
    <source>
        <dbReference type="Pfam" id="PF00534"/>
    </source>
</evidence>
<evidence type="ECO:0000313" key="4">
    <source>
        <dbReference type="Proteomes" id="UP000198644"/>
    </source>
</evidence>
<dbReference type="EMBL" id="FOYW01000001">
    <property type="protein sequence ID" value="SFR58794.1"/>
    <property type="molecule type" value="Genomic_DNA"/>
</dbReference>
<protein>
    <submittedName>
        <fullName evidence="3">Glycosyltransferase involved in cell wall bisynthesis</fullName>
    </submittedName>
</protein>
<sequence length="385" mass="42906">MREVRVLQFITPAGFYGAERWVLALANNLVHERVICDLAVPRESNAQDLSVAEHYPAEAGEVHYLAMRGRFDFSVVEQLVEVIRQRQIQIIHTHGYKSDIIGLLAAKRAGIRSVSTPHGYPSKVGLKMAAFIRIGAYILRYFDAVAPLSEELCADMRRFGVPASKNRFIRNGVDLKEIDEFRRPGSEPAEHDTPCKTVGFVGQMIPRKGLPDLLEAFDRLYQGDDTLKLQLLGDGVQRRDLEAQAHHLASGHAIEFLGFRSDRLELMARFDLFVMTSSLEGIPRCMMEAMALGVPVVAYDIPGVDQLIEHGVTGLLAPLGDTAALASCCQQLLDSPDLTGKLSEQARKRIDEEYSAARMAREYERLFGELLSQGETDTTVQKRVP</sequence>
<accession>A0A1I6HWI5</accession>
<dbReference type="Gene3D" id="3.40.50.2000">
    <property type="entry name" value="Glycogen Phosphorylase B"/>
    <property type="match status" value="2"/>
</dbReference>
<gene>
    <name evidence="3" type="ORF">SAMN05216203_1611</name>
</gene>
<feature type="domain" description="Glycosyltransferase subfamily 4-like N-terminal" evidence="2">
    <location>
        <begin position="17"/>
        <end position="176"/>
    </location>
</feature>
<evidence type="ECO:0000259" key="2">
    <source>
        <dbReference type="Pfam" id="PF13439"/>
    </source>
</evidence>
<dbReference type="GO" id="GO:0016757">
    <property type="term" value="F:glycosyltransferase activity"/>
    <property type="evidence" value="ECO:0007669"/>
    <property type="project" value="UniProtKB-ARBA"/>
</dbReference>
<dbReference type="PANTHER" id="PTHR45947:SF14">
    <property type="entry name" value="SLL1723 PROTEIN"/>
    <property type="match status" value="1"/>
</dbReference>
<dbReference type="Pfam" id="PF00534">
    <property type="entry name" value="Glycos_transf_1"/>
    <property type="match status" value="1"/>
</dbReference>
<evidence type="ECO:0000313" key="3">
    <source>
        <dbReference type="EMBL" id="SFR58794.1"/>
    </source>
</evidence>
<dbReference type="OrthoDB" id="9768937at2"/>